<keyword evidence="1" id="KW-0472">Membrane</keyword>
<feature type="transmembrane region" description="Helical" evidence="1">
    <location>
        <begin position="54"/>
        <end position="70"/>
    </location>
</feature>
<keyword evidence="1" id="KW-0812">Transmembrane</keyword>
<evidence type="ECO:0000313" key="2">
    <source>
        <dbReference type="EMBL" id="KAF2736036.1"/>
    </source>
</evidence>
<proteinExistence type="predicted"/>
<gene>
    <name evidence="2" type="ORF">EJ04DRAFT_176921</name>
</gene>
<feature type="transmembrane region" description="Helical" evidence="1">
    <location>
        <begin position="20"/>
        <end position="42"/>
    </location>
</feature>
<dbReference type="AlphaFoldDB" id="A0A9P4V454"/>
<comment type="caution">
    <text evidence="2">The sequence shown here is derived from an EMBL/GenBank/DDBJ whole genome shotgun (WGS) entry which is preliminary data.</text>
</comment>
<sequence>MCIRKQKLPWCSWLSRGSVYVLPLPKLLLTSTGLISSIYDLASSRAIPRPPVRVWQGASSFFFFFFKIFTRKDNAF</sequence>
<dbReference type="Proteomes" id="UP000799444">
    <property type="component" value="Unassembled WGS sequence"/>
</dbReference>
<evidence type="ECO:0000313" key="3">
    <source>
        <dbReference type="Proteomes" id="UP000799444"/>
    </source>
</evidence>
<keyword evidence="3" id="KW-1185">Reference proteome</keyword>
<keyword evidence="1" id="KW-1133">Transmembrane helix</keyword>
<evidence type="ECO:0000256" key="1">
    <source>
        <dbReference type="SAM" id="Phobius"/>
    </source>
</evidence>
<dbReference type="EMBL" id="ML996129">
    <property type="protein sequence ID" value="KAF2736036.1"/>
    <property type="molecule type" value="Genomic_DNA"/>
</dbReference>
<name>A0A9P4V454_9PLEO</name>
<organism evidence="2 3">
    <name type="scientific">Polyplosphaeria fusca</name>
    <dbReference type="NCBI Taxonomy" id="682080"/>
    <lineage>
        <taxon>Eukaryota</taxon>
        <taxon>Fungi</taxon>
        <taxon>Dikarya</taxon>
        <taxon>Ascomycota</taxon>
        <taxon>Pezizomycotina</taxon>
        <taxon>Dothideomycetes</taxon>
        <taxon>Pleosporomycetidae</taxon>
        <taxon>Pleosporales</taxon>
        <taxon>Tetraplosphaeriaceae</taxon>
        <taxon>Polyplosphaeria</taxon>
    </lineage>
</organism>
<accession>A0A9P4V454</accession>
<reference evidence="2" key="1">
    <citation type="journal article" date="2020" name="Stud. Mycol.">
        <title>101 Dothideomycetes genomes: a test case for predicting lifestyles and emergence of pathogens.</title>
        <authorList>
            <person name="Haridas S."/>
            <person name="Albert R."/>
            <person name="Binder M."/>
            <person name="Bloem J."/>
            <person name="Labutti K."/>
            <person name="Salamov A."/>
            <person name="Andreopoulos B."/>
            <person name="Baker S."/>
            <person name="Barry K."/>
            <person name="Bills G."/>
            <person name="Bluhm B."/>
            <person name="Cannon C."/>
            <person name="Castanera R."/>
            <person name="Culley D."/>
            <person name="Daum C."/>
            <person name="Ezra D."/>
            <person name="Gonzalez J."/>
            <person name="Henrissat B."/>
            <person name="Kuo A."/>
            <person name="Liang C."/>
            <person name="Lipzen A."/>
            <person name="Lutzoni F."/>
            <person name="Magnuson J."/>
            <person name="Mondo S."/>
            <person name="Nolan M."/>
            <person name="Ohm R."/>
            <person name="Pangilinan J."/>
            <person name="Park H.-J."/>
            <person name="Ramirez L."/>
            <person name="Alfaro M."/>
            <person name="Sun H."/>
            <person name="Tritt A."/>
            <person name="Yoshinaga Y."/>
            <person name="Zwiers L.-H."/>
            <person name="Turgeon B."/>
            <person name="Goodwin S."/>
            <person name="Spatafora J."/>
            <person name="Crous P."/>
            <person name="Grigoriev I."/>
        </authorList>
    </citation>
    <scope>NUCLEOTIDE SEQUENCE</scope>
    <source>
        <strain evidence="2">CBS 125425</strain>
    </source>
</reference>
<protein>
    <submittedName>
        <fullName evidence="2">Uncharacterized protein</fullName>
    </submittedName>
</protein>